<sequence length="309" mass="36241">MKRLTTEQYLKRATKKFGNMFDYSLVEYVNAHTKISIKCNKHNHLFSVRACRHLDSNTGRCPKCRAEAVSKAKLINQEDWIARAIKIHGNTYDYSRVKYIGNDAKVEIICSKHGSFWQIANNHLRGATCFKCSKEEYGKNKRLTTSEFIQKSITTHGDKYDYSKSVYTMANDKIEIICPEHGSFWQNAFSHYNEGCGCLECSFGNSSKAEKEWLDSLAIPKELRHTRIVFSDDTYIFTDAYNPKTNTIYEFWGDYWHGNPEKFNLDDINKHTKRTFREHYEHTLNKAQKIKENGYNLIDIWENDWINES</sequence>
<proteinExistence type="predicted"/>
<accession>A0A0F9G9G6</accession>
<dbReference type="Gene3D" id="3.40.960.10">
    <property type="entry name" value="VSR Endonuclease"/>
    <property type="match status" value="1"/>
</dbReference>
<dbReference type="AlphaFoldDB" id="A0A0F9G9G6"/>
<evidence type="ECO:0000313" key="1">
    <source>
        <dbReference type="EMBL" id="KKL95333.1"/>
    </source>
</evidence>
<gene>
    <name evidence="1" type="ORF">LCGC14_1855610</name>
</gene>
<protein>
    <recommendedName>
        <fullName evidence="2">Zinc-ribbon domain-containing protein</fullName>
    </recommendedName>
</protein>
<evidence type="ECO:0008006" key="2">
    <source>
        <dbReference type="Google" id="ProtNLM"/>
    </source>
</evidence>
<comment type="caution">
    <text evidence="1">The sequence shown here is derived from an EMBL/GenBank/DDBJ whole genome shotgun (WGS) entry which is preliminary data.</text>
</comment>
<organism evidence="1">
    <name type="scientific">marine sediment metagenome</name>
    <dbReference type="NCBI Taxonomy" id="412755"/>
    <lineage>
        <taxon>unclassified sequences</taxon>
        <taxon>metagenomes</taxon>
        <taxon>ecological metagenomes</taxon>
    </lineage>
</organism>
<name>A0A0F9G9G6_9ZZZZ</name>
<reference evidence="1" key="1">
    <citation type="journal article" date="2015" name="Nature">
        <title>Complex archaea that bridge the gap between prokaryotes and eukaryotes.</title>
        <authorList>
            <person name="Spang A."/>
            <person name="Saw J.H."/>
            <person name="Jorgensen S.L."/>
            <person name="Zaremba-Niedzwiedzka K."/>
            <person name="Martijn J."/>
            <person name="Lind A.E."/>
            <person name="van Eijk R."/>
            <person name="Schleper C."/>
            <person name="Guy L."/>
            <person name="Ettema T.J."/>
        </authorList>
    </citation>
    <scope>NUCLEOTIDE SEQUENCE</scope>
</reference>
<dbReference type="EMBL" id="LAZR01018702">
    <property type="protein sequence ID" value="KKL95333.1"/>
    <property type="molecule type" value="Genomic_DNA"/>
</dbReference>